<dbReference type="InterPro" id="IPR001296">
    <property type="entry name" value="Glyco_trans_1"/>
</dbReference>
<dbReference type="InterPro" id="IPR050194">
    <property type="entry name" value="Glycosyltransferase_grp1"/>
</dbReference>
<comment type="caution">
    <text evidence="2">The sequence shown here is derived from an EMBL/GenBank/DDBJ whole genome shotgun (WGS) entry which is preliminary data.</text>
</comment>
<gene>
    <name evidence="2" type="ORF">A3H26_02745</name>
</gene>
<dbReference type="AlphaFoldDB" id="A0A1F4VH58"/>
<name>A0A1F4VH58_UNCKA</name>
<evidence type="ECO:0000259" key="1">
    <source>
        <dbReference type="Pfam" id="PF00534"/>
    </source>
</evidence>
<feature type="domain" description="Glycosyl transferase family 1" evidence="1">
    <location>
        <begin position="188"/>
        <end position="323"/>
    </location>
</feature>
<dbReference type="PANTHER" id="PTHR45947:SF3">
    <property type="entry name" value="SULFOQUINOVOSYL TRANSFERASE SQD2"/>
    <property type="match status" value="1"/>
</dbReference>
<protein>
    <recommendedName>
        <fullName evidence="1">Glycosyl transferase family 1 domain-containing protein</fullName>
    </recommendedName>
</protein>
<dbReference type="STRING" id="1802630.A3H26_02745"/>
<sequence>MKIALVHDDLIQFGGAEKLLMTFHEIWPEAPIYTSVVSKRWKRICKHKNIKLITSFMQYLPFVERLNREYSVLLFHALAFESFDFSAFDVVLSLSSRYAHAVTIKPETIHICYMNSPGRMFWEPITYFMSTNLILRELVKPILTHLRIWDYTCAQRIDQFITNSKTPKERVKKYYNRNSEIIYPYVDIKKFNLSTSDKEYFLIVSRLQSWKRIDIAVKACGNLNLKLKVVGEGPALIELKKDAGLSVEFLGFVSDEEKKKLLENCTAFINTQYEDFGISPLEALACGKPVIAYGKGGVLETVIPGTTGVFFNKQEVGELEKVLKNFNPKNYNPLICRSSVEKFDKITFVKSIKAFVDKKYTDEKGIGK</sequence>
<proteinExistence type="predicted"/>
<dbReference type="GO" id="GO:0016757">
    <property type="term" value="F:glycosyltransferase activity"/>
    <property type="evidence" value="ECO:0007669"/>
    <property type="project" value="InterPro"/>
</dbReference>
<dbReference type="EMBL" id="MEVN01000041">
    <property type="protein sequence ID" value="OGC56300.1"/>
    <property type="molecule type" value="Genomic_DNA"/>
</dbReference>
<dbReference type="Proteomes" id="UP000177763">
    <property type="component" value="Unassembled WGS sequence"/>
</dbReference>
<evidence type="ECO:0000313" key="2">
    <source>
        <dbReference type="EMBL" id="OGC56300.1"/>
    </source>
</evidence>
<dbReference type="SUPFAM" id="SSF53756">
    <property type="entry name" value="UDP-Glycosyltransferase/glycogen phosphorylase"/>
    <property type="match status" value="1"/>
</dbReference>
<dbReference type="Pfam" id="PF00534">
    <property type="entry name" value="Glycos_transf_1"/>
    <property type="match status" value="1"/>
</dbReference>
<organism evidence="2 3">
    <name type="scientific">candidate division WWE3 bacterium RIFCSPLOWO2_12_FULL_36_10</name>
    <dbReference type="NCBI Taxonomy" id="1802630"/>
    <lineage>
        <taxon>Bacteria</taxon>
        <taxon>Katanobacteria</taxon>
    </lineage>
</organism>
<accession>A0A1F4VH58</accession>
<dbReference type="Gene3D" id="3.40.50.2000">
    <property type="entry name" value="Glycogen Phosphorylase B"/>
    <property type="match status" value="2"/>
</dbReference>
<evidence type="ECO:0000313" key="3">
    <source>
        <dbReference type="Proteomes" id="UP000177763"/>
    </source>
</evidence>
<reference evidence="2 3" key="1">
    <citation type="journal article" date="2016" name="Nat. Commun.">
        <title>Thousands of microbial genomes shed light on interconnected biogeochemical processes in an aquifer system.</title>
        <authorList>
            <person name="Anantharaman K."/>
            <person name="Brown C.T."/>
            <person name="Hug L.A."/>
            <person name="Sharon I."/>
            <person name="Castelle C.J."/>
            <person name="Probst A.J."/>
            <person name="Thomas B.C."/>
            <person name="Singh A."/>
            <person name="Wilkins M.J."/>
            <person name="Karaoz U."/>
            <person name="Brodie E.L."/>
            <person name="Williams K.H."/>
            <person name="Hubbard S.S."/>
            <person name="Banfield J.F."/>
        </authorList>
    </citation>
    <scope>NUCLEOTIDE SEQUENCE [LARGE SCALE GENOMIC DNA]</scope>
</reference>
<dbReference type="PANTHER" id="PTHR45947">
    <property type="entry name" value="SULFOQUINOVOSYL TRANSFERASE SQD2"/>
    <property type="match status" value="1"/>
</dbReference>